<gene>
    <name evidence="8" type="ORF">CASFOL_009815</name>
</gene>
<dbReference type="Proteomes" id="UP001632038">
    <property type="component" value="Unassembled WGS sequence"/>
</dbReference>
<dbReference type="Pfam" id="PF06839">
    <property type="entry name" value="Zn_ribbon_GRF"/>
    <property type="match status" value="1"/>
</dbReference>
<evidence type="ECO:0000256" key="1">
    <source>
        <dbReference type="ARBA" id="ARBA00022723"/>
    </source>
</evidence>
<evidence type="ECO:0000256" key="2">
    <source>
        <dbReference type="ARBA" id="ARBA00022771"/>
    </source>
</evidence>
<organism evidence="8 9">
    <name type="scientific">Castilleja foliolosa</name>
    <dbReference type="NCBI Taxonomy" id="1961234"/>
    <lineage>
        <taxon>Eukaryota</taxon>
        <taxon>Viridiplantae</taxon>
        <taxon>Streptophyta</taxon>
        <taxon>Embryophyta</taxon>
        <taxon>Tracheophyta</taxon>
        <taxon>Spermatophyta</taxon>
        <taxon>Magnoliopsida</taxon>
        <taxon>eudicotyledons</taxon>
        <taxon>Gunneridae</taxon>
        <taxon>Pentapetalae</taxon>
        <taxon>asterids</taxon>
        <taxon>lamiids</taxon>
        <taxon>Lamiales</taxon>
        <taxon>Orobanchaceae</taxon>
        <taxon>Pedicularideae</taxon>
        <taxon>Castillejinae</taxon>
        <taxon>Castilleja</taxon>
    </lineage>
</organism>
<keyword evidence="6" id="KW-1133">Transmembrane helix</keyword>
<dbReference type="PANTHER" id="PTHR33248">
    <property type="entry name" value="ZINC ION-BINDING PROTEIN"/>
    <property type="match status" value="1"/>
</dbReference>
<dbReference type="Gene3D" id="1.20.5.1700">
    <property type="match status" value="1"/>
</dbReference>
<evidence type="ECO:0000256" key="6">
    <source>
        <dbReference type="SAM" id="Phobius"/>
    </source>
</evidence>
<proteinExistence type="predicted"/>
<feature type="domain" description="GRF-type" evidence="7">
    <location>
        <begin position="18"/>
        <end position="61"/>
    </location>
</feature>
<evidence type="ECO:0000256" key="5">
    <source>
        <dbReference type="SAM" id="Coils"/>
    </source>
</evidence>
<name>A0ABD3DUU3_9LAMI</name>
<sequence>MDSSTSREEFVERSQRICFCGLRAPMWTTWTDDNPGRRFIGCPNYKDSSSNCKFFAWVDPEINEGAKKSVLANRLRSEISMLKEERKRLIAEASMELKQKCNKIEKLKAKVEALKYDKHQLKVEMNKCMQRVRLLILLVFVLCVVIVGICIGMSTSVANSLMMKLV</sequence>
<evidence type="ECO:0000259" key="7">
    <source>
        <dbReference type="PROSITE" id="PS51999"/>
    </source>
</evidence>
<dbReference type="InterPro" id="IPR010666">
    <property type="entry name" value="Znf_GRF"/>
</dbReference>
<comment type="caution">
    <text evidence="8">The sequence shown here is derived from an EMBL/GenBank/DDBJ whole genome shotgun (WGS) entry which is preliminary data.</text>
</comment>
<keyword evidence="1" id="KW-0479">Metal-binding</keyword>
<dbReference type="GO" id="GO:0008270">
    <property type="term" value="F:zinc ion binding"/>
    <property type="evidence" value="ECO:0007669"/>
    <property type="project" value="UniProtKB-KW"/>
</dbReference>
<dbReference type="PROSITE" id="PS51999">
    <property type="entry name" value="ZF_GRF"/>
    <property type="match status" value="1"/>
</dbReference>
<accession>A0ABD3DUU3</accession>
<reference evidence="9" key="1">
    <citation type="journal article" date="2024" name="IScience">
        <title>Strigolactones Initiate the Formation of Haustorium-like Structures in Castilleja.</title>
        <authorList>
            <person name="Buerger M."/>
            <person name="Peterson D."/>
            <person name="Chory J."/>
        </authorList>
    </citation>
    <scope>NUCLEOTIDE SEQUENCE [LARGE SCALE GENOMIC DNA]</scope>
</reference>
<evidence type="ECO:0000256" key="4">
    <source>
        <dbReference type="PROSITE-ProRule" id="PRU01343"/>
    </source>
</evidence>
<keyword evidence="6" id="KW-0472">Membrane</keyword>
<dbReference type="AlphaFoldDB" id="A0ABD3DUU3"/>
<keyword evidence="6" id="KW-0812">Transmembrane</keyword>
<keyword evidence="5" id="KW-0175">Coiled coil</keyword>
<evidence type="ECO:0000313" key="8">
    <source>
        <dbReference type="EMBL" id="KAL3644635.1"/>
    </source>
</evidence>
<dbReference type="EMBL" id="JAVIJP010000013">
    <property type="protein sequence ID" value="KAL3644635.1"/>
    <property type="molecule type" value="Genomic_DNA"/>
</dbReference>
<evidence type="ECO:0000256" key="3">
    <source>
        <dbReference type="ARBA" id="ARBA00022833"/>
    </source>
</evidence>
<feature type="transmembrane region" description="Helical" evidence="6">
    <location>
        <begin position="134"/>
        <end position="158"/>
    </location>
</feature>
<keyword evidence="9" id="KW-1185">Reference proteome</keyword>
<feature type="coiled-coil region" evidence="5">
    <location>
        <begin position="72"/>
        <end position="124"/>
    </location>
</feature>
<keyword evidence="2 4" id="KW-0863">Zinc-finger</keyword>
<protein>
    <recommendedName>
        <fullName evidence="7">GRF-type domain-containing protein</fullName>
    </recommendedName>
</protein>
<evidence type="ECO:0000313" key="9">
    <source>
        <dbReference type="Proteomes" id="UP001632038"/>
    </source>
</evidence>
<keyword evidence="3" id="KW-0862">Zinc</keyword>